<comment type="caution">
    <text evidence="1">The sequence shown here is derived from an EMBL/GenBank/DDBJ whole genome shotgun (WGS) entry which is preliminary data.</text>
</comment>
<proteinExistence type="predicted"/>
<dbReference type="Proteomes" id="UP001152747">
    <property type="component" value="Unassembled WGS sequence"/>
</dbReference>
<organism evidence="1 2">
    <name type="scientific">Caenorhabditis angaria</name>
    <dbReference type="NCBI Taxonomy" id="860376"/>
    <lineage>
        <taxon>Eukaryota</taxon>
        <taxon>Metazoa</taxon>
        <taxon>Ecdysozoa</taxon>
        <taxon>Nematoda</taxon>
        <taxon>Chromadorea</taxon>
        <taxon>Rhabditida</taxon>
        <taxon>Rhabditina</taxon>
        <taxon>Rhabditomorpha</taxon>
        <taxon>Rhabditoidea</taxon>
        <taxon>Rhabditidae</taxon>
        <taxon>Peloderinae</taxon>
        <taxon>Caenorhabditis</taxon>
    </lineage>
</organism>
<sequence length="160" mass="19159">MSVQRLQFETKYDLEYIMENNAQNDQVMEYKRLIQICVESSFRDKMMENMRIYSLARKNWQMLCSADTKSQFRCPLDKKTAGVRNNSFFNNRKTLEFSIRLIWLLARKVAAKKIVRLADTCEKTVKSFAFKFAYELPQHWSASERFDLIIDRTIKKSHFD</sequence>
<accession>A0A9P1MY20</accession>
<dbReference type="EMBL" id="CANHGI010000002">
    <property type="protein sequence ID" value="CAI5443063.1"/>
    <property type="molecule type" value="Genomic_DNA"/>
</dbReference>
<name>A0A9P1MY20_9PELO</name>
<dbReference type="AlphaFoldDB" id="A0A9P1MY20"/>
<evidence type="ECO:0000313" key="2">
    <source>
        <dbReference type="Proteomes" id="UP001152747"/>
    </source>
</evidence>
<evidence type="ECO:0000313" key="1">
    <source>
        <dbReference type="EMBL" id="CAI5443063.1"/>
    </source>
</evidence>
<keyword evidence="2" id="KW-1185">Reference proteome</keyword>
<gene>
    <name evidence="1" type="ORF">CAMP_LOCUS5700</name>
</gene>
<reference evidence="1" key="1">
    <citation type="submission" date="2022-11" db="EMBL/GenBank/DDBJ databases">
        <authorList>
            <person name="Kikuchi T."/>
        </authorList>
    </citation>
    <scope>NUCLEOTIDE SEQUENCE</scope>
    <source>
        <strain evidence="1">PS1010</strain>
    </source>
</reference>
<protein>
    <submittedName>
        <fullName evidence="1">Uncharacterized protein</fullName>
    </submittedName>
</protein>